<dbReference type="Proteomes" id="UP001139150">
    <property type="component" value="Unassembled WGS sequence"/>
</dbReference>
<sequence length="193" mass="21556">MQLATIDIQKQDAYIGLNSHRPGLQLKQEHADMHIDQQLSAILEISTTASKLFIDQTEAFADANLKTSLRMASEFFSRSNAVVSQYVAKTAQQGEQLKRIENGTGALAQIAKVNSQIPEKEVTLGYMPKSMSQVKFDYQPASLSVRAPYKEVDVNVNRRPPQIEIPKWQTETYVQQKNQISFQAVGGNVNMGL</sequence>
<dbReference type="InterPro" id="IPR045527">
    <property type="entry name" value="DUF6470"/>
</dbReference>
<dbReference type="Pfam" id="PF20074">
    <property type="entry name" value="DUF6470"/>
    <property type="match status" value="1"/>
</dbReference>
<gene>
    <name evidence="1" type="ORF">MF646_06335</name>
</gene>
<dbReference type="AlphaFoldDB" id="A0A9X2A4J0"/>
<evidence type="ECO:0000313" key="2">
    <source>
        <dbReference type="Proteomes" id="UP001139150"/>
    </source>
</evidence>
<protein>
    <submittedName>
        <fullName evidence="1">DUF6470 family protein</fullName>
    </submittedName>
</protein>
<proteinExistence type="predicted"/>
<evidence type="ECO:0000313" key="1">
    <source>
        <dbReference type="EMBL" id="MCL7746738.1"/>
    </source>
</evidence>
<dbReference type="EMBL" id="JAKRYL010000005">
    <property type="protein sequence ID" value="MCL7746738.1"/>
    <property type="molecule type" value="Genomic_DNA"/>
</dbReference>
<accession>A0A9X2A4J0</accession>
<name>A0A9X2A4J0_9BACI</name>
<organism evidence="1 2">
    <name type="scientific">Halalkalibacter alkaliphilus</name>
    <dbReference type="NCBI Taxonomy" id="2917993"/>
    <lineage>
        <taxon>Bacteria</taxon>
        <taxon>Bacillati</taxon>
        <taxon>Bacillota</taxon>
        <taxon>Bacilli</taxon>
        <taxon>Bacillales</taxon>
        <taxon>Bacillaceae</taxon>
        <taxon>Halalkalibacter</taxon>
    </lineage>
</organism>
<comment type="caution">
    <text evidence="1">The sequence shown here is derived from an EMBL/GenBank/DDBJ whole genome shotgun (WGS) entry which is preliminary data.</text>
</comment>
<reference evidence="1" key="1">
    <citation type="submission" date="2022-02" db="EMBL/GenBank/DDBJ databases">
        <title>Halalkalibacter sp. nov. isolated from Lonar Lake, India.</title>
        <authorList>
            <person name="Joshi A."/>
            <person name="Thite S."/>
            <person name="Lodha T."/>
        </authorList>
    </citation>
    <scope>NUCLEOTIDE SEQUENCE</scope>
    <source>
        <strain evidence="1">MEB205</strain>
    </source>
</reference>
<dbReference type="RefSeq" id="WP_250095652.1">
    <property type="nucleotide sequence ID" value="NZ_JAKRYL010000005.1"/>
</dbReference>
<keyword evidence="2" id="KW-1185">Reference proteome</keyword>